<evidence type="ECO:0000313" key="4">
    <source>
        <dbReference type="Proteomes" id="UP000002027"/>
    </source>
</evidence>
<reference evidence="3 4" key="2">
    <citation type="journal article" date="2010" name="Stand. Genomic Sci.">
        <title>Complete genome sequence of Desulfohalobium retbaense type strain (HR(100)).</title>
        <authorList>
            <person name="Spring S."/>
            <person name="Nolan M."/>
            <person name="Lapidus A."/>
            <person name="Glavina Del Rio T."/>
            <person name="Copeland A."/>
            <person name="Tice H."/>
            <person name="Cheng J.F."/>
            <person name="Lucas S."/>
            <person name="Land M."/>
            <person name="Chen F."/>
            <person name="Bruce D."/>
            <person name="Goodwin L."/>
            <person name="Pitluck S."/>
            <person name="Ivanova N."/>
            <person name="Mavromatis K."/>
            <person name="Mikhailova N."/>
            <person name="Pati A."/>
            <person name="Chen A."/>
            <person name="Palaniappan K."/>
            <person name="Hauser L."/>
            <person name="Chang Y.J."/>
            <person name="Jeffries C.D."/>
            <person name="Munk C."/>
            <person name="Kiss H."/>
            <person name="Chain P."/>
            <person name="Han C."/>
            <person name="Brettin T."/>
            <person name="Detter J.C."/>
            <person name="Schuler E."/>
            <person name="Goker M."/>
            <person name="Rohde M."/>
            <person name="Bristow J."/>
            <person name="Eisen J.A."/>
            <person name="Markowitz V."/>
            <person name="Hugenholtz P."/>
            <person name="Kyrpides N.C."/>
            <person name="Klenk H.P."/>
        </authorList>
    </citation>
    <scope>NUCLEOTIDE SEQUENCE [LARGE SCALE GENOMIC DNA]</scope>
    <source>
        <strain evidence="4">ATCC 49802 / DSM 20745 / S 6022</strain>
    </source>
</reference>
<sequence length="296" mass="31498">MIGTVIVPLDGSELAEEALPFAAAIAERSGAPLHLMRVIAPDEPASAEEEARTYLRGKARSYGDRVQISIRIGDAAEQIVDGAEEMIDPVIVMTTRGRSGIGRWIYGSVAERVVRGAGVPVLLIRSGMAQPEGGTFRRIMVPLDGSAYAEAALSYAVQIARAFDAELSLVRVAETTQIYAMLTPPAQTPPAVESLNEVVAQLIADANAYLAKVGERLQGEGLRVRTQTLEGIAAEQLLAYEQEEDIDLVVMATHGRSGFSRLVFGSVAERVLKLGKTPVMMVKPKGAIAESGDAGN</sequence>
<protein>
    <submittedName>
        <fullName evidence="3">UspA domain protein</fullName>
    </submittedName>
</protein>
<reference evidence="4" key="1">
    <citation type="submission" date="2009-11" db="EMBL/GenBank/DDBJ databases">
        <title>The complete chromosome 1 of Sphaerobacter thermophilus DSM 20745.</title>
        <authorList>
            <person name="Lucas S."/>
            <person name="Copeland A."/>
            <person name="Lapidus A."/>
            <person name="Glavina del Rio T."/>
            <person name="Dalin E."/>
            <person name="Tice H."/>
            <person name="Bruce D."/>
            <person name="Goodwin L."/>
            <person name="Pitluck S."/>
            <person name="Kyrpides N."/>
            <person name="Mavromatis K."/>
            <person name="Ivanova N."/>
            <person name="Mikhailova N."/>
            <person name="LaButti K.M."/>
            <person name="Clum A."/>
            <person name="Sun H.I."/>
            <person name="Brettin T."/>
            <person name="Detter J.C."/>
            <person name="Han C."/>
            <person name="Larimer F."/>
            <person name="Land M."/>
            <person name="Hauser L."/>
            <person name="Markowitz V."/>
            <person name="Cheng J.F."/>
            <person name="Hugenholtz P."/>
            <person name="Woyke T."/>
            <person name="Wu D."/>
            <person name="Steenblock K."/>
            <person name="Schneider S."/>
            <person name="Pukall R."/>
            <person name="Goeker M."/>
            <person name="Klenk H.P."/>
            <person name="Eisen J.A."/>
        </authorList>
    </citation>
    <scope>NUCLEOTIDE SEQUENCE [LARGE SCALE GENOMIC DNA]</scope>
    <source>
        <strain evidence="4">ATCC 49802 / DSM 20745 / S 6022</strain>
    </source>
</reference>
<dbReference type="PANTHER" id="PTHR46268">
    <property type="entry name" value="STRESS RESPONSE PROTEIN NHAX"/>
    <property type="match status" value="1"/>
</dbReference>
<dbReference type="InParanoid" id="D1C764"/>
<dbReference type="OrthoDB" id="9808582at2"/>
<evidence type="ECO:0000313" key="3">
    <source>
        <dbReference type="EMBL" id="ACZ39710.1"/>
    </source>
</evidence>
<dbReference type="SUPFAM" id="SSF52402">
    <property type="entry name" value="Adenine nucleotide alpha hydrolases-like"/>
    <property type="match status" value="2"/>
</dbReference>
<dbReference type="EMBL" id="CP001823">
    <property type="protein sequence ID" value="ACZ39710.1"/>
    <property type="molecule type" value="Genomic_DNA"/>
</dbReference>
<dbReference type="InterPro" id="IPR006015">
    <property type="entry name" value="Universal_stress_UspA"/>
</dbReference>
<dbReference type="PRINTS" id="PR01438">
    <property type="entry name" value="UNVRSLSTRESS"/>
</dbReference>
<accession>D1C764</accession>
<dbReference type="Gene3D" id="3.40.50.620">
    <property type="entry name" value="HUPs"/>
    <property type="match status" value="2"/>
</dbReference>
<dbReference type="InterPro" id="IPR014729">
    <property type="entry name" value="Rossmann-like_a/b/a_fold"/>
</dbReference>
<dbReference type="KEGG" id="sti:Sthe_2289"/>
<dbReference type="InterPro" id="IPR006016">
    <property type="entry name" value="UspA"/>
</dbReference>
<evidence type="ECO:0000259" key="2">
    <source>
        <dbReference type="Pfam" id="PF00582"/>
    </source>
</evidence>
<organism evidence="3 4">
    <name type="scientific">Sphaerobacter thermophilus (strain ATCC 49802 / DSM 20745 / KCCM 41009 / NCIMB 13125 / S 6022)</name>
    <dbReference type="NCBI Taxonomy" id="479434"/>
    <lineage>
        <taxon>Bacteria</taxon>
        <taxon>Pseudomonadati</taxon>
        <taxon>Thermomicrobiota</taxon>
        <taxon>Thermomicrobia</taxon>
        <taxon>Sphaerobacterales</taxon>
        <taxon>Sphaerobacterineae</taxon>
        <taxon>Sphaerobacteraceae</taxon>
        <taxon>Sphaerobacter</taxon>
    </lineage>
</organism>
<evidence type="ECO:0000256" key="1">
    <source>
        <dbReference type="ARBA" id="ARBA00008791"/>
    </source>
</evidence>
<dbReference type="CDD" id="cd00293">
    <property type="entry name" value="USP-like"/>
    <property type="match status" value="2"/>
</dbReference>
<dbReference type="STRING" id="479434.Sthe_2289"/>
<dbReference type="RefSeq" id="WP_012872751.1">
    <property type="nucleotide sequence ID" value="NC_013523.1"/>
</dbReference>
<dbReference type="HOGENOM" id="CLU_049301_2_1_0"/>
<proteinExistence type="inferred from homology"/>
<dbReference type="eggNOG" id="COG0589">
    <property type="taxonomic scope" value="Bacteria"/>
</dbReference>
<dbReference type="Pfam" id="PF00582">
    <property type="entry name" value="Usp"/>
    <property type="match status" value="2"/>
</dbReference>
<dbReference type="AlphaFoldDB" id="D1C764"/>
<feature type="domain" description="UspA" evidence="2">
    <location>
        <begin position="136"/>
        <end position="283"/>
    </location>
</feature>
<gene>
    <name evidence="3" type="ordered locus">Sthe_2289</name>
</gene>
<keyword evidence="4" id="KW-1185">Reference proteome</keyword>
<feature type="domain" description="UspA" evidence="2">
    <location>
        <begin position="1"/>
        <end position="125"/>
    </location>
</feature>
<dbReference type="PANTHER" id="PTHR46268:SF6">
    <property type="entry name" value="UNIVERSAL STRESS PROTEIN UP12"/>
    <property type="match status" value="1"/>
</dbReference>
<comment type="similarity">
    <text evidence="1">Belongs to the universal stress protein A family.</text>
</comment>
<dbReference type="Proteomes" id="UP000002027">
    <property type="component" value="Chromosome 1"/>
</dbReference>
<name>D1C764_SPHTD</name>